<dbReference type="EMBL" id="CAJEWN010000519">
    <property type="protein sequence ID" value="CAD2184866.1"/>
    <property type="molecule type" value="Genomic_DNA"/>
</dbReference>
<evidence type="ECO:0000313" key="2">
    <source>
        <dbReference type="EMBL" id="CAD2184866.1"/>
    </source>
</evidence>
<keyword evidence="1" id="KW-0732">Signal</keyword>
<dbReference type="Proteomes" id="UP000580250">
    <property type="component" value="Unassembled WGS sequence"/>
</dbReference>
<gene>
    <name evidence="2" type="ORF">MENT_LOCUS37246</name>
    <name evidence="3" type="ORF">MENT_LOCUS38259</name>
</gene>
<evidence type="ECO:0000313" key="4">
    <source>
        <dbReference type="Proteomes" id="UP000580250"/>
    </source>
</evidence>
<accession>A0A6V7WCZ7</accession>
<protein>
    <submittedName>
        <fullName evidence="2">Uncharacterized protein</fullName>
    </submittedName>
</protein>
<feature type="chain" id="PRO_5035586570" evidence="1">
    <location>
        <begin position="25"/>
        <end position="122"/>
    </location>
</feature>
<evidence type="ECO:0000313" key="3">
    <source>
        <dbReference type="EMBL" id="CAD2185808.1"/>
    </source>
</evidence>
<name>A0A6V7WCZ7_MELEN</name>
<dbReference type="EMBL" id="CAJEWN010000561">
    <property type="protein sequence ID" value="CAD2185808.1"/>
    <property type="molecule type" value="Genomic_DNA"/>
</dbReference>
<organism evidence="2 4">
    <name type="scientific">Meloidogyne enterolobii</name>
    <name type="common">Root-knot nematode worm</name>
    <name type="synonym">Meloidogyne mayaguensis</name>
    <dbReference type="NCBI Taxonomy" id="390850"/>
    <lineage>
        <taxon>Eukaryota</taxon>
        <taxon>Metazoa</taxon>
        <taxon>Ecdysozoa</taxon>
        <taxon>Nematoda</taxon>
        <taxon>Chromadorea</taxon>
        <taxon>Rhabditida</taxon>
        <taxon>Tylenchina</taxon>
        <taxon>Tylenchomorpha</taxon>
        <taxon>Tylenchoidea</taxon>
        <taxon>Meloidogynidae</taxon>
        <taxon>Meloidogyninae</taxon>
        <taxon>Meloidogyne</taxon>
    </lineage>
</organism>
<reference evidence="2 4" key="1">
    <citation type="submission" date="2020-08" db="EMBL/GenBank/DDBJ databases">
        <authorList>
            <person name="Koutsovoulos G."/>
            <person name="Danchin GJ E."/>
        </authorList>
    </citation>
    <scope>NUCLEOTIDE SEQUENCE [LARGE SCALE GENOMIC DNA]</scope>
</reference>
<evidence type="ECO:0000256" key="1">
    <source>
        <dbReference type="SAM" id="SignalP"/>
    </source>
</evidence>
<dbReference type="AlphaFoldDB" id="A0A6V7WCZ7"/>
<feature type="signal peptide" evidence="1">
    <location>
        <begin position="1"/>
        <end position="24"/>
    </location>
</feature>
<sequence>MFSSSTKICLIFLSIFILFQLNNGDKGGCPGGPPGPCLPHSNCHGNMCITNSQCCDGLVCKAGTCDDCPPLGATCFLNSECCAGKSCQNNECHTCYNKGQKCDQRKRNCCEGLKCGRDNKCH</sequence>
<comment type="caution">
    <text evidence="2">The sequence shown here is derived from an EMBL/GenBank/DDBJ whole genome shotgun (WGS) entry which is preliminary data.</text>
</comment>
<proteinExistence type="predicted"/>
<dbReference type="OrthoDB" id="4321958at2759"/>